<protein>
    <submittedName>
        <fullName evidence="1">DUF3565 domain-containing protein</fullName>
    </submittedName>
</protein>
<comment type="caution">
    <text evidence="1">The sequence shown here is derived from an EMBL/GenBank/DDBJ whole genome shotgun (WGS) entry which is preliminary data.</text>
</comment>
<dbReference type="OMA" id="RHDPPWQ"/>
<evidence type="ECO:0000313" key="2">
    <source>
        <dbReference type="Proteomes" id="UP000264071"/>
    </source>
</evidence>
<dbReference type="AlphaFoldDB" id="A0A3D4V8W7"/>
<dbReference type="EMBL" id="DPIY01000010">
    <property type="protein sequence ID" value="HCT57589.1"/>
    <property type="molecule type" value="Genomic_DNA"/>
</dbReference>
<dbReference type="InterPro" id="IPR021948">
    <property type="entry name" value="DUF3565"/>
</dbReference>
<organism evidence="1 2">
    <name type="scientific">Gemmatimonas aurantiaca</name>
    <dbReference type="NCBI Taxonomy" id="173480"/>
    <lineage>
        <taxon>Bacteria</taxon>
        <taxon>Pseudomonadati</taxon>
        <taxon>Gemmatimonadota</taxon>
        <taxon>Gemmatimonadia</taxon>
        <taxon>Gemmatimonadales</taxon>
        <taxon>Gemmatimonadaceae</taxon>
        <taxon>Gemmatimonas</taxon>
    </lineage>
</organism>
<dbReference type="Proteomes" id="UP000264071">
    <property type="component" value="Unassembled WGS sequence"/>
</dbReference>
<reference evidence="1 2" key="1">
    <citation type="journal article" date="2018" name="Nat. Biotechnol.">
        <title>A standardized bacterial taxonomy based on genome phylogeny substantially revises the tree of life.</title>
        <authorList>
            <person name="Parks D.H."/>
            <person name="Chuvochina M."/>
            <person name="Waite D.W."/>
            <person name="Rinke C."/>
            <person name="Skarshewski A."/>
            <person name="Chaumeil P.A."/>
            <person name="Hugenholtz P."/>
        </authorList>
    </citation>
    <scope>NUCLEOTIDE SEQUENCE [LARGE SCALE GENOMIC DNA]</scope>
    <source>
        <strain evidence="1">UBA8844</strain>
    </source>
</reference>
<accession>A0A3D4V8W7</accession>
<sequence length="64" mass="7329">MQQPIIDYHLDDEGHWVADLACGHSQHVRHDPPMQTRIWVTTPEGRASHLGTVLNCLRCDHVPH</sequence>
<evidence type="ECO:0000313" key="1">
    <source>
        <dbReference type="EMBL" id="HCT57589.1"/>
    </source>
</evidence>
<dbReference type="Pfam" id="PF12088">
    <property type="entry name" value="DUF3565"/>
    <property type="match status" value="1"/>
</dbReference>
<gene>
    <name evidence="1" type="ORF">DGD08_10360</name>
</gene>
<proteinExistence type="predicted"/>
<name>A0A3D4V8W7_9BACT</name>